<sequence length="1019" mass="109184">MTEESLVVDTSFAQQSLWLQNEIDPGQSAYNVTAAVRLRGSLDVRVLERALNTVVERHEALRTVFDLDEGEPVQVIGPMPALTVPVVDTTPGEFEEVARAELAAPFDLREGPLVRLRLLRLGEQDHVAVLVMHHIVTDGASSAILFQELTAAYQAHLAGQWPMLPELPIQYADFSVWQRDHLAGERLQSLTEHWSEALAGALPPELPTDRPRPAGPSGRGGAHHFTLPAPLVTRIEALARRRNATPFMVLLAAFNVLLARYSGQDDITVTAPMSGRTRPELEGLIGYFVNPLLLRTDLTGDPDFLELLDRVRTACLSAFRNQELPFEQAVDLVRRQSPSGRQPRAQVMMVLQAKAPVRWEAAGLDFEMVHIDTGTTKADLILDIRPGDSGHHVVLQYSTDLFETGTAERIGAHFVSVLEGIAERPDRAVSELALLSVDERDALLSEWNSPASDPVAGQVHRAVAEWTARTPGAPAVTAGDGSLDYRGLDRRSTELALQLRRSGVRNGTPVALSMQPSCALAVAALATLKAGGCCFPVDPALPEDLVRRLVAESGAVLVLTESGMRSTDEAGDADGDAAEAEDTTGPHDIAVLSWTASREGCFVTAGLTHGAVLTGARDTARFLSLVPGDHWLCPAPQPEQMLRQMFPVLLHGAKLVLSGAAEEAVSGASVLSLAGLQPEDFPGVAGTITRVVVGDTPESVRRAHELIVGGPARLVQLLSLPETAGPLLGRELPPATVTAAGRRMPGHELYVLDDRLEPVPLGVTGELYVGGLSLGPGFRGRPGLTAVQLVPDPHGSRPGARLLGTGDRARRLPDGTVELLGRTDGPQLVDGLRWDLRETERILAVLPGVEACTVLFRPTASGTSLPTAYVVPARGAHVDAPALLDRLAKSLPAMWLPSGVVGVDEIPRTASGDIDVAALPLPGEASVDGDGGYTAPRTPLEEEVARIWQELLEVECVGVSDNFFELGGHSLMAVQLAVRLREDFGIDIVLRELYDDFTVAEVAWKVLQRLVEAEAGAEA</sequence>
<protein>
    <submittedName>
        <fullName evidence="6">Condensation domain-containing protein</fullName>
    </submittedName>
</protein>
<evidence type="ECO:0000256" key="1">
    <source>
        <dbReference type="ARBA" id="ARBA00001957"/>
    </source>
</evidence>
<dbReference type="SUPFAM" id="SSF56801">
    <property type="entry name" value="Acetyl-CoA synthetase-like"/>
    <property type="match status" value="1"/>
</dbReference>
<dbReference type="Gene3D" id="3.30.300.30">
    <property type="match status" value="1"/>
</dbReference>
<dbReference type="PROSITE" id="PS00012">
    <property type="entry name" value="PHOSPHOPANTETHEINE"/>
    <property type="match status" value="1"/>
</dbReference>
<dbReference type="Gene3D" id="3.30.559.10">
    <property type="entry name" value="Chloramphenicol acetyltransferase-like domain"/>
    <property type="match status" value="1"/>
</dbReference>
<dbReference type="InterPro" id="IPR045851">
    <property type="entry name" value="AMP-bd_C_sf"/>
</dbReference>
<dbReference type="RefSeq" id="WP_311715713.1">
    <property type="nucleotide sequence ID" value="NZ_JAVREZ010000007.1"/>
</dbReference>
<dbReference type="PANTHER" id="PTHR45527:SF1">
    <property type="entry name" value="FATTY ACID SYNTHASE"/>
    <property type="match status" value="1"/>
</dbReference>
<dbReference type="Proteomes" id="UP001183824">
    <property type="component" value="Unassembled WGS sequence"/>
</dbReference>
<evidence type="ECO:0000256" key="4">
    <source>
        <dbReference type="SAM" id="MobiDB-lite"/>
    </source>
</evidence>
<dbReference type="PANTHER" id="PTHR45527">
    <property type="entry name" value="NONRIBOSOMAL PEPTIDE SYNTHETASE"/>
    <property type="match status" value="1"/>
</dbReference>
<accession>A0ABU2VAZ9</accession>
<feature type="region of interest" description="Disordered" evidence="4">
    <location>
        <begin position="201"/>
        <end position="224"/>
    </location>
</feature>
<dbReference type="InterPro" id="IPR020806">
    <property type="entry name" value="PKS_PP-bd"/>
</dbReference>
<dbReference type="SUPFAM" id="SSF47336">
    <property type="entry name" value="ACP-like"/>
    <property type="match status" value="1"/>
</dbReference>
<dbReference type="Pfam" id="PF00668">
    <property type="entry name" value="Condensation"/>
    <property type="match status" value="1"/>
</dbReference>
<dbReference type="SMART" id="SM00823">
    <property type="entry name" value="PKS_PP"/>
    <property type="match status" value="1"/>
</dbReference>
<feature type="domain" description="Carrier" evidence="5">
    <location>
        <begin position="935"/>
        <end position="1010"/>
    </location>
</feature>
<comment type="cofactor">
    <cofactor evidence="1">
        <name>pantetheine 4'-phosphate</name>
        <dbReference type="ChEBI" id="CHEBI:47942"/>
    </cofactor>
</comment>
<evidence type="ECO:0000256" key="3">
    <source>
        <dbReference type="ARBA" id="ARBA00022553"/>
    </source>
</evidence>
<proteinExistence type="predicted"/>
<dbReference type="InterPro" id="IPR006162">
    <property type="entry name" value="Ppantetheine_attach_site"/>
</dbReference>
<keyword evidence="3" id="KW-0597">Phosphoprotein</keyword>
<dbReference type="Gene3D" id="1.10.1200.10">
    <property type="entry name" value="ACP-like"/>
    <property type="match status" value="1"/>
</dbReference>
<evidence type="ECO:0000256" key="2">
    <source>
        <dbReference type="ARBA" id="ARBA00022450"/>
    </source>
</evidence>
<reference evidence="7" key="1">
    <citation type="submission" date="2023-07" db="EMBL/GenBank/DDBJ databases">
        <title>30 novel species of actinomycetes from the DSMZ collection.</title>
        <authorList>
            <person name="Nouioui I."/>
        </authorList>
    </citation>
    <scope>NUCLEOTIDE SEQUENCE [LARGE SCALE GENOMIC DNA]</scope>
    <source>
        <strain evidence="7">DSM 41640</strain>
    </source>
</reference>
<name>A0ABU2VAZ9_9ACTN</name>
<dbReference type="CDD" id="cd19531">
    <property type="entry name" value="LCL_NRPS-like"/>
    <property type="match status" value="1"/>
</dbReference>
<dbReference type="PROSITE" id="PS50075">
    <property type="entry name" value="CARRIER"/>
    <property type="match status" value="1"/>
</dbReference>
<feature type="compositionally biased region" description="Acidic residues" evidence="4">
    <location>
        <begin position="569"/>
        <end position="582"/>
    </location>
</feature>
<dbReference type="InterPro" id="IPR025110">
    <property type="entry name" value="AMP-bd_C"/>
</dbReference>
<dbReference type="Gene3D" id="3.30.559.30">
    <property type="entry name" value="Nonribosomal peptide synthetase, condensation domain"/>
    <property type="match status" value="1"/>
</dbReference>
<dbReference type="InterPro" id="IPR009081">
    <property type="entry name" value="PP-bd_ACP"/>
</dbReference>
<feature type="region of interest" description="Disordered" evidence="4">
    <location>
        <begin position="565"/>
        <end position="584"/>
    </location>
</feature>
<keyword evidence="2" id="KW-0596">Phosphopantetheine</keyword>
<comment type="caution">
    <text evidence="6">The sequence shown here is derived from an EMBL/GenBank/DDBJ whole genome shotgun (WGS) entry which is preliminary data.</text>
</comment>
<dbReference type="SUPFAM" id="SSF52777">
    <property type="entry name" value="CoA-dependent acyltransferases"/>
    <property type="match status" value="2"/>
</dbReference>
<evidence type="ECO:0000313" key="7">
    <source>
        <dbReference type="Proteomes" id="UP001183824"/>
    </source>
</evidence>
<dbReference type="Gene3D" id="3.40.50.12780">
    <property type="entry name" value="N-terminal domain of ligase-like"/>
    <property type="match status" value="1"/>
</dbReference>
<dbReference type="InterPro" id="IPR036736">
    <property type="entry name" value="ACP-like_sf"/>
</dbReference>
<dbReference type="InterPro" id="IPR001242">
    <property type="entry name" value="Condensation_dom"/>
</dbReference>
<dbReference type="InterPro" id="IPR000873">
    <property type="entry name" value="AMP-dep_synth/lig_dom"/>
</dbReference>
<evidence type="ECO:0000259" key="5">
    <source>
        <dbReference type="PROSITE" id="PS50075"/>
    </source>
</evidence>
<dbReference type="InterPro" id="IPR023213">
    <property type="entry name" value="CAT-like_dom_sf"/>
</dbReference>
<dbReference type="EMBL" id="JAVREZ010000007">
    <property type="protein sequence ID" value="MDT0482734.1"/>
    <property type="molecule type" value="Genomic_DNA"/>
</dbReference>
<dbReference type="Pfam" id="PF00550">
    <property type="entry name" value="PP-binding"/>
    <property type="match status" value="1"/>
</dbReference>
<gene>
    <name evidence="6" type="ORF">RNB18_21445</name>
</gene>
<keyword evidence="7" id="KW-1185">Reference proteome</keyword>
<dbReference type="Pfam" id="PF13193">
    <property type="entry name" value="AMP-binding_C"/>
    <property type="match status" value="1"/>
</dbReference>
<dbReference type="Pfam" id="PF00501">
    <property type="entry name" value="AMP-binding"/>
    <property type="match status" value="1"/>
</dbReference>
<evidence type="ECO:0000313" key="6">
    <source>
        <dbReference type="EMBL" id="MDT0482734.1"/>
    </source>
</evidence>
<organism evidence="6 7">
    <name type="scientific">Streptomyces doebereineriae</name>
    <dbReference type="NCBI Taxonomy" id="3075528"/>
    <lineage>
        <taxon>Bacteria</taxon>
        <taxon>Bacillati</taxon>
        <taxon>Actinomycetota</taxon>
        <taxon>Actinomycetes</taxon>
        <taxon>Kitasatosporales</taxon>
        <taxon>Streptomycetaceae</taxon>
        <taxon>Streptomyces</taxon>
    </lineage>
</organism>
<dbReference type="InterPro" id="IPR042099">
    <property type="entry name" value="ANL_N_sf"/>
</dbReference>